<proteinExistence type="predicted"/>
<dbReference type="RefSeq" id="XP_029761864.1">
    <property type="nucleotide sequence ID" value="XM_029906975.1"/>
</dbReference>
<dbReference type="HOGENOM" id="CLU_383542_0_0_1"/>
<reference evidence="2 3" key="1">
    <citation type="journal article" date="2014" name="BMC Genomics">
        <title>Genome sequencing of four Aureobasidium pullulans varieties: biotechnological potential, stress tolerance, and description of new species.</title>
        <authorList>
            <person name="Gostin Ar C."/>
            <person name="Ohm R.A."/>
            <person name="Kogej T."/>
            <person name="Sonjak S."/>
            <person name="Turk M."/>
            <person name="Zajc J."/>
            <person name="Zalar P."/>
            <person name="Grube M."/>
            <person name="Sun H."/>
            <person name="Han J."/>
            <person name="Sharma A."/>
            <person name="Chiniquy J."/>
            <person name="Ngan C.Y."/>
            <person name="Lipzen A."/>
            <person name="Barry K."/>
            <person name="Grigoriev I.V."/>
            <person name="Gunde-Cimerman N."/>
        </authorList>
    </citation>
    <scope>NUCLEOTIDE SEQUENCE [LARGE SCALE GENOMIC DNA]</scope>
    <source>
        <strain evidence="2 3">EXF-150</strain>
    </source>
</reference>
<keyword evidence="3" id="KW-1185">Reference proteome</keyword>
<evidence type="ECO:0000259" key="1">
    <source>
        <dbReference type="Pfam" id="PF20253"/>
    </source>
</evidence>
<protein>
    <recommendedName>
        <fullName evidence="1">DUF6604 domain-containing protein</fullName>
    </recommendedName>
</protein>
<sequence>MTFRLKSFYFQYKRAEGGVFRWVRHAATTQQLPNTCSGYKAQVQSIKIETPGHILRNLARVIAIRQKCARFYIGKRDKDTQREAAIRSHLHWIKFLNEIYRMLATSKSNNPAQAATGETKKDSKPINLPRNTCSINSFEVLEVHVIMEGLEEESPPKEVLARPESDPPIPEEAEDKYFELWCHQEFLQSSRDGLKRMLDNVKVSKGSIDAAGLIVHTVLQHVIQTDHDFGIRHPQFTNHKMVCEASNISVASLGMPLDEEGKSLTATEKAQVAESGCNSIQLWLYAHHLPKSGKTALKCLPQISWCAVVARYMPEVMKLSSPRISTSHHFMPLTLISLALKARNYPSCVPFIVEVLEHVHRTFGQCGKLLYTTLERLVTNMERYLDITDKIEGDMKVTRKSLEPDIKAAAELLKTSSPQELEFRQSMVVALGTMIRHISLDTYQLGLVINSCEATLLSVAHLYCAAKSHDLLSETWPDMEHFLGTYATGKVNPKGKSYCLTYRSRCPPKSIWSSFLLGIGVPFGQISRNILPNDLEKLRNKEYTIAPTSMVVAEIFCQEDIEKRAGSEADGADMLDMYYRLTGSKTPCVNELLAKMVEFEKQQDELIHFDTVPMFVLADENIATSTKTSLEVVGEILKSFAATEDSSRLRAFWANLTPHIREHGRDGLKGLEAWKEISSLYGSGSEKQNVAEKQATEWVLQILRGEQSKLPDYMEKYLLDL</sequence>
<dbReference type="AlphaFoldDB" id="A0A074XUR8"/>
<evidence type="ECO:0000313" key="3">
    <source>
        <dbReference type="Proteomes" id="UP000030706"/>
    </source>
</evidence>
<dbReference type="Proteomes" id="UP000030706">
    <property type="component" value="Unassembled WGS sequence"/>
</dbReference>
<accession>A0A074XUR8</accession>
<feature type="domain" description="DUF6604" evidence="1">
    <location>
        <begin position="42"/>
        <end position="229"/>
    </location>
</feature>
<gene>
    <name evidence="2" type="ORF">M438DRAFT_354720</name>
</gene>
<name>A0A074XUR8_AURPU</name>
<dbReference type="PANTHER" id="PTHR38795">
    <property type="entry name" value="DUF6604 DOMAIN-CONTAINING PROTEIN"/>
    <property type="match status" value="1"/>
</dbReference>
<dbReference type="InterPro" id="IPR046539">
    <property type="entry name" value="DUF6604"/>
</dbReference>
<dbReference type="GeneID" id="40749281"/>
<dbReference type="EMBL" id="KL584980">
    <property type="protein sequence ID" value="KEQ85677.1"/>
    <property type="molecule type" value="Genomic_DNA"/>
</dbReference>
<evidence type="ECO:0000313" key="2">
    <source>
        <dbReference type="EMBL" id="KEQ85677.1"/>
    </source>
</evidence>
<dbReference type="PANTHER" id="PTHR38795:SF1">
    <property type="entry name" value="DUF6604 DOMAIN-CONTAINING PROTEIN"/>
    <property type="match status" value="1"/>
</dbReference>
<dbReference type="Pfam" id="PF20253">
    <property type="entry name" value="DUF6604"/>
    <property type="match status" value="1"/>
</dbReference>
<organism evidence="2 3">
    <name type="scientific">Aureobasidium pullulans EXF-150</name>
    <dbReference type="NCBI Taxonomy" id="1043002"/>
    <lineage>
        <taxon>Eukaryota</taxon>
        <taxon>Fungi</taxon>
        <taxon>Dikarya</taxon>
        <taxon>Ascomycota</taxon>
        <taxon>Pezizomycotina</taxon>
        <taxon>Dothideomycetes</taxon>
        <taxon>Dothideomycetidae</taxon>
        <taxon>Dothideales</taxon>
        <taxon>Saccotheciaceae</taxon>
        <taxon>Aureobasidium</taxon>
    </lineage>
</organism>